<dbReference type="InterPro" id="IPR035940">
    <property type="entry name" value="CAP_sf"/>
</dbReference>
<keyword evidence="3" id="KW-1185">Reference proteome</keyword>
<name>A0A143Y8H8_9LACT</name>
<organism evidence="2 3">
    <name type="scientific">Trichococcus palustris</name>
    <dbReference type="NCBI Taxonomy" id="140314"/>
    <lineage>
        <taxon>Bacteria</taxon>
        <taxon>Bacillati</taxon>
        <taxon>Bacillota</taxon>
        <taxon>Bacilli</taxon>
        <taxon>Lactobacillales</taxon>
        <taxon>Carnobacteriaceae</taxon>
        <taxon>Trichococcus</taxon>
    </lineage>
</organism>
<dbReference type="Gene3D" id="3.40.33.10">
    <property type="entry name" value="CAP"/>
    <property type="match status" value="1"/>
</dbReference>
<proteinExistence type="predicted"/>
<protein>
    <recommendedName>
        <fullName evidence="1">CAP-associated domain-containing protein</fullName>
    </recommendedName>
</protein>
<reference evidence="2 3" key="1">
    <citation type="submission" date="2016-02" db="EMBL/GenBank/DDBJ databases">
        <authorList>
            <person name="Wen L."/>
            <person name="He K."/>
            <person name="Yang H."/>
        </authorList>
    </citation>
    <scope>NUCLEOTIDE SEQUENCE [LARGE SCALE GENOMIC DNA]</scope>
    <source>
        <strain evidence="2">Trichococcus palustris</strain>
    </source>
</reference>
<dbReference type="InterPro" id="IPR029410">
    <property type="entry name" value="CAP_assoc"/>
</dbReference>
<dbReference type="Pfam" id="PF14504">
    <property type="entry name" value="CAP_assoc_N"/>
    <property type="match status" value="1"/>
</dbReference>
<accession>A0A143Y8H8</accession>
<evidence type="ECO:0000313" key="3">
    <source>
        <dbReference type="Proteomes" id="UP000242754"/>
    </source>
</evidence>
<dbReference type="AlphaFoldDB" id="A0A143Y8H8"/>
<evidence type="ECO:0000259" key="1">
    <source>
        <dbReference type="Pfam" id="PF14504"/>
    </source>
</evidence>
<dbReference type="OrthoDB" id="9783944at2"/>
<feature type="domain" description="CAP-associated" evidence="1">
    <location>
        <begin position="62"/>
        <end position="202"/>
    </location>
</feature>
<sequence>MKFFWKIALSFCILIVVAYSLPVVLNPAEKIHQQPGFPNPEASSTDAEKGYPLPVTGYEFYIGQPIEAYTAKHGEPLRKGTAYGGSEWWTFGDTAQDFIQVGVKDGVIRSLFILGDRIDTGMFTIGMNRDNILDEGYLAKDFHLSVGKQEYALEVTDQQQMLTPLLQFENDSFLMLLFDVQTQTVYGMYFLSNEALMDMEYYPVSSDKKYEVKKQEWLRDAASDAENALQIKAALAVMRTHHGVEPLQANEELQAVADQIIPRNEEINDFTAKFALSEQRISNKISELLPDKTVYFLFNEPFYDVPQLFIAMMQDEKIYPFLQDERIKNSAVACNRQYHLIVFGGQPE</sequence>
<dbReference type="STRING" id="140314.SAMN04488076_10319"/>
<evidence type="ECO:0000313" key="2">
    <source>
        <dbReference type="EMBL" id="CZQ82360.1"/>
    </source>
</evidence>
<gene>
    <name evidence="2" type="ORF">Tpal_311</name>
</gene>
<dbReference type="RefSeq" id="WP_087030382.1">
    <property type="nucleotide sequence ID" value="NZ_FJNE01000001.1"/>
</dbReference>
<dbReference type="EMBL" id="FJNE01000001">
    <property type="protein sequence ID" value="CZQ82360.1"/>
    <property type="molecule type" value="Genomic_DNA"/>
</dbReference>
<dbReference type="Proteomes" id="UP000242754">
    <property type="component" value="Unassembled WGS sequence"/>
</dbReference>